<gene>
    <name evidence="1" type="ORF">LCGC14_1890230</name>
</gene>
<dbReference type="AlphaFoldDB" id="A0A0F9FZY6"/>
<sequence>MSFEGYYHVLCKNGHLFTWDVYDSKSPFSLGPWDDSNEKNWKCRSCEEPMTWWELIDCTNDNGDPTELKIKTPPVQGYNCTECKHKCTSVNATYYIPKERGHLMT</sequence>
<reference evidence="1" key="1">
    <citation type="journal article" date="2015" name="Nature">
        <title>Complex archaea that bridge the gap between prokaryotes and eukaryotes.</title>
        <authorList>
            <person name="Spang A."/>
            <person name="Saw J.H."/>
            <person name="Jorgensen S.L."/>
            <person name="Zaremba-Niedzwiedzka K."/>
            <person name="Martijn J."/>
            <person name="Lind A.E."/>
            <person name="van Eijk R."/>
            <person name="Schleper C."/>
            <person name="Guy L."/>
            <person name="Ettema T.J."/>
        </authorList>
    </citation>
    <scope>NUCLEOTIDE SEQUENCE</scope>
</reference>
<comment type="caution">
    <text evidence="1">The sequence shown here is derived from an EMBL/GenBank/DDBJ whole genome shotgun (WGS) entry which is preliminary data.</text>
</comment>
<dbReference type="EMBL" id="LAZR01019615">
    <property type="protein sequence ID" value="KKL91883.1"/>
    <property type="molecule type" value="Genomic_DNA"/>
</dbReference>
<evidence type="ECO:0000313" key="1">
    <source>
        <dbReference type="EMBL" id="KKL91883.1"/>
    </source>
</evidence>
<organism evidence="1">
    <name type="scientific">marine sediment metagenome</name>
    <dbReference type="NCBI Taxonomy" id="412755"/>
    <lineage>
        <taxon>unclassified sequences</taxon>
        <taxon>metagenomes</taxon>
        <taxon>ecological metagenomes</taxon>
    </lineage>
</organism>
<proteinExistence type="predicted"/>
<accession>A0A0F9FZY6</accession>
<protein>
    <submittedName>
        <fullName evidence="1">Uncharacterized protein</fullName>
    </submittedName>
</protein>
<name>A0A0F9FZY6_9ZZZZ</name>